<dbReference type="AlphaFoldDB" id="A0A917V2L4"/>
<feature type="compositionally biased region" description="Low complexity" evidence="1">
    <location>
        <begin position="20"/>
        <end position="35"/>
    </location>
</feature>
<evidence type="ECO:0008006" key="4">
    <source>
        <dbReference type="Google" id="ProtNLM"/>
    </source>
</evidence>
<accession>A0A917V2L4</accession>
<evidence type="ECO:0000256" key="1">
    <source>
        <dbReference type="SAM" id="MobiDB-lite"/>
    </source>
</evidence>
<protein>
    <recommendedName>
        <fullName evidence="4">HPt domain-containing protein</fullName>
    </recommendedName>
</protein>
<dbReference type="Proteomes" id="UP000600449">
    <property type="component" value="Unassembled WGS sequence"/>
</dbReference>
<evidence type="ECO:0000313" key="2">
    <source>
        <dbReference type="EMBL" id="GGK24061.1"/>
    </source>
</evidence>
<feature type="compositionally biased region" description="Basic and acidic residues" evidence="1">
    <location>
        <begin position="7"/>
        <end position="19"/>
    </location>
</feature>
<proteinExistence type="predicted"/>
<sequence>MRIIPAPRDKAAAKSRDGKTGSSAKSAAGKPSGTKPSPAKPAPPRETVPVPDRLRAKALAFDADYEEALAAAVSRAQAAEVRVRAQAGETLAEEAARCAGIVEGFDPAQAASRTRSLRAAHRLRGAALGLAVPVVARMAASLARLVERAGARTPVALVAAHADAIRAAVSPKAEPRAAEVVARELEVAVDAVLARLK</sequence>
<gene>
    <name evidence="2" type="ORF">GCM10011322_08410</name>
</gene>
<dbReference type="EMBL" id="BMMF01000002">
    <property type="protein sequence ID" value="GGK24061.1"/>
    <property type="molecule type" value="Genomic_DNA"/>
</dbReference>
<organism evidence="2 3">
    <name type="scientific">Salinarimonas ramus</name>
    <dbReference type="NCBI Taxonomy" id="690164"/>
    <lineage>
        <taxon>Bacteria</taxon>
        <taxon>Pseudomonadati</taxon>
        <taxon>Pseudomonadota</taxon>
        <taxon>Alphaproteobacteria</taxon>
        <taxon>Hyphomicrobiales</taxon>
        <taxon>Salinarimonadaceae</taxon>
        <taxon>Salinarimonas</taxon>
    </lineage>
</organism>
<evidence type="ECO:0000313" key="3">
    <source>
        <dbReference type="Proteomes" id="UP000600449"/>
    </source>
</evidence>
<feature type="region of interest" description="Disordered" evidence="1">
    <location>
        <begin position="1"/>
        <end position="51"/>
    </location>
</feature>
<name>A0A917V2L4_9HYPH</name>
<reference evidence="2 3" key="1">
    <citation type="journal article" date="2014" name="Int. J. Syst. Evol. Microbiol.">
        <title>Complete genome sequence of Corynebacterium casei LMG S-19264T (=DSM 44701T), isolated from a smear-ripened cheese.</title>
        <authorList>
            <consortium name="US DOE Joint Genome Institute (JGI-PGF)"/>
            <person name="Walter F."/>
            <person name="Albersmeier A."/>
            <person name="Kalinowski J."/>
            <person name="Ruckert C."/>
        </authorList>
    </citation>
    <scope>NUCLEOTIDE SEQUENCE [LARGE SCALE GENOMIC DNA]</scope>
    <source>
        <strain evidence="2 3">CGMCC 1.9161</strain>
    </source>
</reference>
<dbReference type="RefSeq" id="WP_188909885.1">
    <property type="nucleotide sequence ID" value="NZ_BMMF01000002.1"/>
</dbReference>
<comment type="caution">
    <text evidence="2">The sequence shown here is derived from an EMBL/GenBank/DDBJ whole genome shotgun (WGS) entry which is preliminary data.</text>
</comment>
<keyword evidence="3" id="KW-1185">Reference proteome</keyword>